<dbReference type="AlphaFoldDB" id="I4BBZ2"/>
<protein>
    <submittedName>
        <fullName evidence="7">Inositol monophosphatase</fullName>
    </submittedName>
</protein>
<sequence>MNHAQKFFEDFLPEATAISREVSRRFFKKPLGEIGMISKADASPVTAADLEIETRLRELIANKFPGHGIIGEEHGSENTEAEFVWVLDPIDGTKSFITGVPLFTTLIALQQNGEPQCGAIYQPILDELVWGNNRECFFNGQPVRMRTTENLTDATLLITDARHAAEHHPKTNFNALAAESKFWRTWADGYGYTLLATGYADIMLDPVMNPWDIMAAVPVIRGAGGTITDFAGNDAVKGKSIIAACPALHQKVLKKLSDA</sequence>
<dbReference type="PANTHER" id="PTHR43200">
    <property type="entry name" value="PHOSPHATASE"/>
    <property type="match status" value="1"/>
</dbReference>
<evidence type="ECO:0000256" key="4">
    <source>
        <dbReference type="ARBA" id="ARBA00022801"/>
    </source>
</evidence>
<dbReference type="STRING" id="869212.Turpa_4166"/>
<keyword evidence="3 6" id="KW-0479">Metal-binding</keyword>
<reference evidence="7 8" key="1">
    <citation type="submission" date="2012-06" db="EMBL/GenBank/DDBJ databases">
        <title>The complete chromosome of genome of Turneriella parva DSM 21527.</title>
        <authorList>
            <consortium name="US DOE Joint Genome Institute (JGI-PGF)"/>
            <person name="Lucas S."/>
            <person name="Han J."/>
            <person name="Lapidus A."/>
            <person name="Bruce D."/>
            <person name="Goodwin L."/>
            <person name="Pitluck S."/>
            <person name="Peters L."/>
            <person name="Kyrpides N."/>
            <person name="Mavromatis K."/>
            <person name="Ivanova N."/>
            <person name="Mikhailova N."/>
            <person name="Chertkov O."/>
            <person name="Detter J.C."/>
            <person name="Tapia R."/>
            <person name="Han C."/>
            <person name="Land M."/>
            <person name="Hauser L."/>
            <person name="Markowitz V."/>
            <person name="Cheng J.-F."/>
            <person name="Hugenholtz P."/>
            <person name="Woyke T."/>
            <person name="Wu D."/>
            <person name="Gronow S."/>
            <person name="Wellnitz S."/>
            <person name="Brambilla E."/>
            <person name="Klenk H.-P."/>
            <person name="Eisen J.A."/>
        </authorList>
    </citation>
    <scope>NUCLEOTIDE SEQUENCE [LARGE SCALE GENOMIC DNA]</scope>
    <source>
        <strain evidence="8">ATCC BAA-1111 / DSM 21527 / NCTC 11395 / H</strain>
    </source>
</reference>
<keyword evidence="5 6" id="KW-0460">Magnesium</keyword>
<keyword evidence="8" id="KW-1185">Reference proteome</keyword>
<dbReference type="EMBL" id="CP002959">
    <property type="protein sequence ID" value="AFM14799.1"/>
    <property type="molecule type" value="Genomic_DNA"/>
</dbReference>
<gene>
    <name evidence="7" type="ordered locus">Turpa_4166</name>
</gene>
<dbReference type="HOGENOM" id="CLU_044118_4_1_12"/>
<evidence type="ECO:0000313" key="7">
    <source>
        <dbReference type="EMBL" id="AFM14799.1"/>
    </source>
</evidence>
<proteinExistence type="inferred from homology"/>
<dbReference type="InterPro" id="IPR000760">
    <property type="entry name" value="Inositol_monophosphatase-like"/>
</dbReference>
<feature type="binding site" evidence="6">
    <location>
        <position position="72"/>
    </location>
    <ligand>
        <name>Mg(2+)</name>
        <dbReference type="ChEBI" id="CHEBI:18420"/>
        <label>1</label>
        <note>catalytic</note>
    </ligand>
</feature>
<organism evidence="7 8">
    <name type="scientific">Turneriella parva (strain ATCC BAA-1111 / DSM 21527 / NCTC 11395 / H)</name>
    <name type="common">Leptospira parva</name>
    <dbReference type="NCBI Taxonomy" id="869212"/>
    <lineage>
        <taxon>Bacteria</taxon>
        <taxon>Pseudomonadati</taxon>
        <taxon>Spirochaetota</taxon>
        <taxon>Spirochaetia</taxon>
        <taxon>Leptospirales</taxon>
        <taxon>Leptospiraceae</taxon>
        <taxon>Turneriella</taxon>
    </lineage>
</organism>
<comment type="cofactor">
    <cofactor evidence="1 6">
        <name>Mg(2+)</name>
        <dbReference type="ChEBI" id="CHEBI:18420"/>
    </cofactor>
</comment>
<dbReference type="Gene3D" id="3.40.190.80">
    <property type="match status" value="1"/>
</dbReference>
<dbReference type="PANTHER" id="PTHR43200:SF6">
    <property type="entry name" value="3'(2'),5'-BISPHOSPHATE NUCLEOTIDASE"/>
    <property type="match status" value="1"/>
</dbReference>
<dbReference type="PRINTS" id="PR00377">
    <property type="entry name" value="IMPHPHTASES"/>
</dbReference>
<dbReference type="Gene3D" id="3.30.540.10">
    <property type="entry name" value="Fructose-1,6-Bisphosphatase, subunit A, domain 1"/>
    <property type="match status" value="1"/>
</dbReference>
<dbReference type="InterPro" id="IPR020583">
    <property type="entry name" value="Inositol_monoP_metal-BS"/>
</dbReference>
<accession>I4BBZ2</accession>
<evidence type="ECO:0000256" key="3">
    <source>
        <dbReference type="ARBA" id="ARBA00022723"/>
    </source>
</evidence>
<evidence type="ECO:0000256" key="5">
    <source>
        <dbReference type="ARBA" id="ARBA00022842"/>
    </source>
</evidence>
<evidence type="ECO:0000256" key="2">
    <source>
        <dbReference type="ARBA" id="ARBA00009759"/>
    </source>
</evidence>
<feature type="binding site" evidence="6">
    <location>
        <position position="91"/>
    </location>
    <ligand>
        <name>Mg(2+)</name>
        <dbReference type="ChEBI" id="CHEBI:18420"/>
        <label>1</label>
        <note>catalytic</note>
    </ligand>
</feature>
<feature type="binding site" evidence="6">
    <location>
        <position position="88"/>
    </location>
    <ligand>
        <name>Mg(2+)</name>
        <dbReference type="ChEBI" id="CHEBI:18420"/>
        <label>1</label>
        <note>catalytic</note>
    </ligand>
</feature>
<comment type="similarity">
    <text evidence="2">Belongs to the inositol monophosphatase superfamily.</text>
</comment>
<dbReference type="GO" id="GO:0046872">
    <property type="term" value="F:metal ion binding"/>
    <property type="evidence" value="ECO:0007669"/>
    <property type="project" value="UniProtKB-KW"/>
</dbReference>
<evidence type="ECO:0000256" key="1">
    <source>
        <dbReference type="ARBA" id="ARBA00001946"/>
    </source>
</evidence>
<dbReference type="KEGG" id="tpx:Turpa_4166"/>
<dbReference type="PATRIC" id="fig|869212.3.peg.4206"/>
<keyword evidence="4" id="KW-0378">Hydrolase</keyword>
<dbReference type="Proteomes" id="UP000006048">
    <property type="component" value="Chromosome"/>
</dbReference>
<feature type="binding site" evidence="6">
    <location>
        <position position="90"/>
    </location>
    <ligand>
        <name>Mg(2+)</name>
        <dbReference type="ChEBI" id="CHEBI:18420"/>
        <label>2</label>
    </ligand>
</feature>
<evidence type="ECO:0000313" key="8">
    <source>
        <dbReference type="Proteomes" id="UP000006048"/>
    </source>
</evidence>
<dbReference type="SUPFAM" id="SSF56655">
    <property type="entry name" value="Carbohydrate phosphatase"/>
    <property type="match status" value="1"/>
</dbReference>
<dbReference type="InterPro" id="IPR051090">
    <property type="entry name" value="Inositol_monoP_superfamily"/>
</dbReference>
<dbReference type="RefSeq" id="WP_014805274.1">
    <property type="nucleotide sequence ID" value="NC_018020.1"/>
</dbReference>
<dbReference type="GO" id="GO:0016791">
    <property type="term" value="F:phosphatase activity"/>
    <property type="evidence" value="ECO:0007669"/>
    <property type="project" value="UniProtKB-ARBA"/>
</dbReference>
<name>I4BBZ2_TURPD</name>
<feature type="binding site" evidence="6">
    <location>
        <position position="212"/>
    </location>
    <ligand>
        <name>Mg(2+)</name>
        <dbReference type="ChEBI" id="CHEBI:18420"/>
        <label>1</label>
        <note>catalytic</note>
    </ligand>
</feature>
<evidence type="ECO:0000256" key="6">
    <source>
        <dbReference type="PIRSR" id="PIRSR600760-2"/>
    </source>
</evidence>
<dbReference type="GO" id="GO:0000105">
    <property type="term" value="P:L-histidine biosynthetic process"/>
    <property type="evidence" value="ECO:0007669"/>
    <property type="project" value="TreeGrafter"/>
</dbReference>
<dbReference type="PROSITE" id="PS00629">
    <property type="entry name" value="IMP_1"/>
    <property type="match status" value="1"/>
</dbReference>
<dbReference type="Pfam" id="PF00459">
    <property type="entry name" value="Inositol_P"/>
    <property type="match status" value="1"/>
</dbReference>
<dbReference type="OrthoDB" id="9772456at2"/>